<dbReference type="AlphaFoldDB" id="A0A0A9DK43"/>
<reference evidence="1" key="2">
    <citation type="journal article" date="2015" name="Data Brief">
        <title>Shoot transcriptome of the giant reed, Arundo donax.</title>
        <authorList>
            <person name="Barrero R.A."/>
            <person name="Guerrero F.D."/>
            <person name="Moolhuijzen P."/>
            <person name="Goolsby J.A."/>
            <person name="Tidwell J."/>
            <person name="Bellgard S.E."/>
            <person name="Bellgard M.I."/>
        </authorList>
    </citation>
    <scope>NUCLEOTIDE SEQUENCE</scope>
    <source>
        <tissue evidence="1">Shoot tissue taken approximately 20 cm above the soil surface</tissue>
    </source>
</reference>
<name>A0A0A9DK43_ARUDO</name>
<protein>
    <submittedName>
        <fullName evidence="1">Uncharacterized protein</fullName>
    </submittedName>
</protein>
<dbReference type="EMBL" id="GBRH01210847">
    <property type="protein sequence ID" value="JAD87048.1"/>
    <property type="molecule type" value="Transcribed_RNA"/>
</dbReference>
<proteinExistence type="predicted"/>
<evidence type="ECO:0000313" key="1">
    <source>
        <dbReference type="EMBL" id="JAD87048.1"/>
    </source>
</evidence>
<accession>A0A0A9DK43</accession>
<organism evidence="1">
    <name type="scientific">Arundo donax</name>
    <name type="common">Giant reed</name>
    <name type="synonym">Donax arundinaceus</name>
    <dbReference type="NCBI Taxonomy" id="35708"/>
    <lineage>
        <taxon>Eukaryota</taxon>
        <taxon>Viridiplantae</taxon>
        <taxon>Streptophyta</taxon>
        <taxon>Embryophyta</taxon>
        <taxon>Tracheophyta</taxon>
        <taxon>Spermatophyta</taxon>
        <taxon>Magnoliopsida</taxon>
        <taxon>Liliopsida</taxon>
        <taxon>Poales</taxon>
        <taxon>Poaceae</taxon>
        <taxon>PACMAD clade</taxon>
        <taxon>Arundinoideae</taxon>
        <taxon>Arundineae</taxon>
        <taxon>Arundo</taxon>
    </lineage>
</organism>
<sequence>MNCLSSPRLPRVMDSTVTSTAPRGTAGLYRSSFAYSARR</sequence>
<reference evidence="1" key="1">
    <citation type="submission" date="2014-09" db="EMBL/GenBank/DDBJ databases">
        <authorList>
            <person name="Magalhaes I.L.F."/>
            <person name="Oliveira U."/>
            <person name="Santos F.R."/>
            <person name="Vidigal T.H.D.A."/>
            <person name="Brescovit A.D."/>
            <person name="Santos A.J."/>
        </authorList>
    </citation>
    <scope>NUCLEOTIDE SEQUENCE</scope>
    <source>
        <tissue evidence="1">Shoot tissue taken approximately 20 cm above the soil surface</tissue>
    </source>
</reference>